<dbReference type="PANTHER" id="PTHR33112:SF16">
    <property type="entry name" value="HETEROKARYON INCOMPATIBILITY DOMAIN-CONTAINING PROTEIN"/>
    <property type="match status" value="1"/>
</dbReference>
<dbReference type="EMBL" id="LFIV01000025">
    <property type="protein sequence ID" value="KZL75210.1"/>
    <property type="molecule type" value="Genomic_DNA"/>
</dbReference>
<dbReference type="Proteomes" id="UP000076552">
    <property type="component" value="Unassembled WGS sequence"/>
</dbReference>
<accession>A0A166W1R5</accession>
<dbReference type="Pfam" id="PF06985">
    <property type="entry name" value="HET"/>
    <property type="match status" value="1"/>
</dbReference>
<name>A0A166W1R5_9PEZI</name>
<evidence type="ECO:0000313" key="3">
    <source>
        <dbReference type="Proteomes" id="UP000076552"/>
    </source>
</evidence>
<dbReference type="PANTHER" id="PTHR33112">
    <property type="entry name" value="DOMAIN PROTEIN, PUTATIVE-RELATED"/>
    <property type="match status" value="1"/>
</dbReference>
<feature type="domain" description="Heterokaryon incompatibility" evidence="1">
    <location>
        <begin position="229"/>
        <end position="382"/>
    </location>
</feature>
<dbReference type="AlphaFoldDB" id="A0A166W1R5"/>
<gene>
    <name evidence="2" type="ORF">CT0861_02341</name>
</gene>
<comment type="caution">
    <text evidence="2">The sequence shown here is derived from an EMBL/GenBank/DDBJ whole genome shotgun (WGS) entry which is preliminary data.</text>
</comment>
<dbReference type="STRING" id="708197.A0A166W1R5"/>
<sequence length="708" mass="80056">MKRGNQDGSPNIHGTRFNRFSFVFLKMSTIRFGVQQLVETFRRPASMFSRKKNGCDTCGFPGKDDRGIVSKRNLEAWTKAAKYCHFCGLVIAILDDLKAKHGIDPSAGGRSQIYLSGAYLANEGGRFYLQRNFNYLDADEESSAKIVFYNHIDTASPWNGLPYDQDVSSSADSKSCLDLVKYWLESCQNSHSSCNPESNKLLPTRVLDVNFPNPKLVTTSNLLHPVEKYVALSHCWGSSQPLRTLKGNIGQHENEIDLNILPQTFQDAIRLTRHLNFQYIWIDSLCIIQDDALDWEREAASMADVYGHAYLVLGASSAAGGTEGFLGTRTLHWRGEVIVPSPVGAKAVCRIHYRPLLDHPMPNAVKPGSRGPLEKRGWTFQERVLAKRFVSFGRYELTWGCNSLWDCECDWVHARRGKRDEDFDLMLRNSISLYPKIEQMSEGGIYHNWRFAVASPYSARNLTFSQDKLVALSAITRTFHNKLDDVFLAGLWKKQLPRDMSWYCYHELEELESHNTFAPSWSWVSVKGGVSWSMPIEGFRFEKTCRVIEAECMPASEINPFGSVTAGHVLLEGKLSPARVRYHPKGSVFQREHGHRYSLAAWSTSSFYADVFLGLAEVEVYGEVVKTATRLAYSGENEEHDDVDYPVWCFVLGTYRSGQTSNAAAVVLGRSVSEPTKFTRLGFVELELGYEPSDDFFAGWPEEIVYIL</sequence>
<proteinExistence type="predicted"/>
<organism evidence="2 3">
    <name type="scientific">Colletotrichum tofieldiae</name>
    <dbReference type="NCBI Taxonomy" id="708197"/>
    <lineage>
        <taxon>Eukaryota</taxon>
        <taxon>Fungi</taxon>
        <taxon>Dikarya</taxon>
        <taxon>Ascomycota</taxon>
        <taxon>Pezizomycotina</taxon>
        <taxon>Sordariomycetes</taxon>
        <taxon>Hypocreomycetidae</taxon>
        <taxon>Glomerellales</taxon>
        <taxon>Glomerellaceae</taxon>
        <taxon>Colletotrichum</taxon>
        <taxon>Colletotrichum spaethianum species complex</taxon>
    </lineage>
</organism>
<dbReference type="InterPro" id="IPR010730">
    <property type="entry name" value="HET"/>
</dbReference>
<evidence type="ECO:0000313" key="2">
    <source>
        <dbReference type="EMBL" id="KZL75210.1"/>
    </source>
</evidence>
<protein>
    <submittedName>
        <fullName evidence="2">HET domain-containing protein</fullName>
    </submittedName>
</protein>
<evidence type="ECO:0000259" key="1">
    <source>
        <dbReference type="Pfam" id="PF06985"/>
    </source>
</evidence>
<keyword evidence="3" id="KW-1185">Reference proteome</keyword>
<reference evidence="2 3" key="1">
    <citation type="submission" date="2015-06" db="EMBL/GenBank/DDBJ databases">
        <title>Survival trade-offs in plant roots during colonization by closely related pathogenic and mutualistic fungi.</title>
        <authorList>
            <person name="Hacquard S."/>
            <person name="Kracher B."/>
            <person name="Hiruma K."/>
            <person name="Weinman A."/>
            <person name="Muench P."/>
            <person name="Garrido Oter R."/>
            <person name="Ver Loren van Themaat E."/>
            <person name="Dallerey J.-F."/>
            <person name="Damm U."/>
            <person name="Henrissat B."/>
            <person name="Lespinet O."/>
            <person name="Thon M."/>
            <person name="Kemen E."/>
            <person name="McHardy A.C."/>
            <person name="Schulze-Lefert P."/>
            <person name="O'Connell R.J."/>
        </authorList>
    </citation>
    <scope>NUCLEOTIDE SEQUENCE [LARGE SCALE GENOMIC DNA]</scope>
    <source>
        <strain evidence="2 3">0861</strain>
    </source>
</reference>